<dbReference type="GO" id="GO:0046872">
    <property type="term" value="F:metal ion binding"/>
    <property type="evidence" value="ECO:0007669"/>
    <property type="project" value="UniProtKB-UniRule"/>
</dbReference>
<dbReference type="PROSITE" id="PS51003">
    <property type="entry name" value="CYTB_CTER"/>
    <property type="match status" value="1"/>
</dbReference>
<dbReference type="GO" id="GO:0008121">
    <property type="term" value="F:quinol-cytochrome-c reductase activity"/>
    <property type="evidence" value="ECO:0007669"/>
    <property type="project" value="TreeGrafter"/>
</dbReference>
<feature type="transmembrane region" description="Helical" evidence="16">
    <location>
        <begin position="139"/>
        <end position="165"/>
    </location>
</feature>
<gene>
    <name evidence="19" type="primary">CYTB</name>
</gene>
<dbReference type="GO" id="GO:0005743">
    <property type="term" value="C:mitochondrial inner membrane"/>
    <property type="evidence" value="ECO:0007669"/>
    <property type="project" value="UniProtKB-SubCell"/>
</dbReference>
<organism evidence="19">
    <name type="scientific">Sphaerirostris lanceoides</name>
    <dbReference type="NCBI Taxonomy" id="2169581"/>
    <lineage>
        <taxon>Eukaryota</taxon>
        <taxon>Metazoa</taxon>
        <taxon>Spiralia</taxon>
        <taxon>Lophotrochozoa</taxon>
        <taxon>Acanthocephala</taxon>
        <taxon>Palaeacanthocephala</taxon>
        <taxon>Polymorphida</taxon>
        <taxon>Centrorhynchidae</taxon>
        <taxon>Sphaerirostris</taxon>
    </lineage>
</organism>
<evidence type="ECO:0000256" key="9">
    <source>
        <dbReference type="ARBA" id="ARBA00022792"/>
    </source>
</evidence>
<feature type="transmembrane region" description="Helical" evidence="16">
    <location>
        <begin position="111"/>
        <end position="133"/>
    </location>
</feature>
<sequence length="378" mass="41848">MWKVKSSVYVGMFKGFLLDLPTPSNINYLYGFGVSLGFVYVVQLVSGIVLSLFYKIGPEGSFWEVVYIMQEVSGGWVVRFVHSAGVSVFFICLYLHLFRGLIYGSFVKTKVWLSGIVILFMVMAASFLGYVLLWGSMSYWGMTVVTSMLGAVPYVGEGLMVWLWGGESASVGTLSRFFSLHYLISLAIMVAAVYHMFELHEDGSSNPLGVSSNSDKIVFHESFSYKDVLGLMMIVVVYWGLVLVLPYGLMDSANFEEVSFMKTPLYIKPEWYFLFVYCILRSVASKLGGVVMMLMAIGGLAVLVWGGGGVYRKVGSIYWKILIGIYSVSFVVLTLMGGEVVEYPFEGIGVVFSWVYFSSLSIMSLVVASGGFVEEGCV</sequence>
<keyword evidence="15 16" id="KW-0472">Membrane</keyword>
<protein>
    <recommendedName>
        <fullName evidence="3 16">Cytochrome b</fullName>
    </recommendedName>
</protein>
<comment type="similarity">
    <text evidence="16">Belongs to the cytochrome b family.</text>
</comment>
<name>A0A6M8YHJ3_9BILA</name>
<dbReference type="SUPFAM" id="SSF81342">
    <property type="entry name" value="Transmembrane di-heme cytochromes"/>
    <property type="match status" value="1"/>
</dbReference>
<feature type="transmembrane region" description="Helical" evidence="16">
    <location>
        <begin position="271"/>
        <end position="297"/>
    </location>
</feature>
<feature type="transmembrane region" description="Helical" evidence="16">
    <location>
        <begin position="228"/>
        <end position="250"/>
    </location>
</feature>
<dbReference type="InterPro" id="IPR048259">
    <property type="entry name" value="Cytochrome_b_N_euk/bac"/>
</dbReference>
<feature type="transmembrane region" description="Helical" evidence="16">
    <location>
        <begin position="76"/>
        <end position="99"/>
    </location>
</feature>
<geneLocation type="mitochondrion" evidence="19"/>
<evidence type="ECO:0000256" key="8">
    <source>
        <dbReference type="ARBA" id="ARBA00022723"/>
    </source>
</evidence>
<evidence type="ECO:0000259" key="17">
    <source>
        <dbReference type="PROSITE" id="PS51002"/>
    </source>
</evidence>
<feature type="transmembrane region" description="Helical" evidence="16">
    <location>
        <begin position="317"/>
        <end position="336"/>
    </location>
</feature>
<dbReference type="InterPro" id="IPR016174">
    <property type="entry name" value="Di-haem_cyt_TM"/>
</dbReference>
<evidence type="ECO:0000256" key="4">
    <source>
        <dbReference type="ARBA" id="ARBA00022448"/>
    </source>
</evidence>
<evidence type="ECO:0000256" key="7">
    <source>
        <dbReference type="ARBA" id="ARBA00022692"/>
    </source>
</evidence>
<evidence type="ECO:0000259" key="18">
    <source>
        <dbReference type="PROSITE" id="PS51003"/>
    </source>
</evidence>
<dbReference type="AlphaFoldDB" id="A0A6M8YHJ3"/>
<proteinExistence type="inferred from homology"/>
<dbReference type="CDD" id="cd00284">
    <property type="entry name" value="Cytochrome_b_N"/>
    <property type="match status" value="1"/>
</dbReference>
<reference evidence="19" key="1">
    <citation type="journal article" date="2020" name="Parasitology">
        <title>Mitochondrial DNA dataset suggest that the genus Sphaerirostris Golvan, 1956 is a synonym of the genus Centrorhynchus Luhe, 1911.</title>
        <authorList>
            <person name="Muhammad N."/>
            <person name="Suleman"/>
            <person name="Ahmad M.S."/>
            <person name="Li L."/>
            <person name="Zhao Q."/>
            <person name="Ullah H."/>
            <person name="Zhu X.Q."/>
            <person name="Ma J."/>
        </authorList>
    </citation>
    <scope>NUCLEOTIDE SEQUENCE</scope>
</reference>
<evidence type="ECO:0000256" key="16">
    <source>
        <dbReference type="RuleBase" id="RU362117"/>
    </source>
</evidence>
<evidence type="ECO:0000256" key="2">
    <source>
        <dbReference type="ARBA" id="ARBA00004448"/>
    </source>
</evidence>
<dbReference type="EMBL" id="MT476588">
    <property type="protein sequence ID" value="QKK36830.1"/>
    <property type="molecule type" value="Genomic_DNA"/>
</dbReference>
<keyword evidence="7 16" id="KW-0812">Transmembrane</keyword>
<keyword evidence="9" id="KW-0999">Mitochondrion inner membrane</keyword>
<evidence type="ECO:0000256" key="15">
    <source>
        <dbReference type="ARBA" id="ARBA00023136"/>
    </source>
</evidence>
<evidence type="ECO:0000256" key="12">
    <source>
        <dbReference type="ARBA" id="ARBA00023004"/>
    </source>
</evidence>
<keyword evidence="14 16" id="KW-0496">Mitochondrion</keyword>
<dbReference type="GO" id="GO:0006122">
    <property type="term" value="P:mitochondrial electron transport, ubiquinol to cytochrome c"/>
    <property type="evidence" value="ECO:0007669"/>
    <property type="project" value="TreeGrafter"/>
</dbReference>
<keyword evidence="8 16" id="KW-0479">Metal-binding</keyword>
<comment type="subcellular location">
    <subcellularLocation>
        <location evidence="2">Mitochondrion inner membrane</location>
        <topology evidence="2">Multi-pass membrane protein</topology>
    </subcellularLocation>
</comment>
<keyword evidence="13" id="KW-0830">Ubiquinone</keyword>
<feature type="transmembrane region" description="Helical" evidence="16">
    <location>
        <begin position="177"/>
        <end position="197"/>
    </location>
</feature>
<keyword evidence="11 16" id="KW-1133">Transmembrane helix</keyword>
<evidence type="ECO:0000313" key="19">
    <source>
        <dbReference type="EMBL" id="QKK36830.1"/>
    </source>
</evidence>
<dbReference type="Pfam" id="PF00032">
    <property type="entry name" value="Cytochrom_B_C"/>
    <property type="match status" value="1"/>
</dbReference>
<dbReference type="PROSITE" id="PS51002">
    <property type="entry name" value="CYTB_NTER"/>
    <property type="match status" value="1"/>
</dbReference>
<evidence type="ECO:0000256" key="11">
    <source>
        <dbReference type="ARBA" id="ARBA00022989"/>
    </source>
</evidence>
<keyword evidence="10 16" id="KW-0249">Electron transport</keyword>
<dbReference type="PANTHER" id="PTHR19271:SF16">
    <property type="entry name" value="CYTOCHROME B"/>
    <property type="match status" value="1"/>
</dbReference>
<feature type="transmembrane region" description="Helical" evidence="16">
    <location>
        <begin position="348"/>
        <end position="373"/>
    </location>
</feature>
<dbReference type="InterPro" id="IPR005798">
    <property type="entry name" value="Cyt_b/b6_C"/>
</dbReference>
<evidence type="ECO:0000256" key="1">
    <source>
        <dbReference type="ARBA" id="ARBA00002566"/>
    </source>
</evidence>
<comment type="function">
    <text evidence="1 16">Component of the ubiquinol-cytochrome c reductase complex (complex III or cytochrome b-c1 complex) that is part of the mitochondrial respiratory chain. The b-c1 complex mediates electron transfer from ubiquinol to cytochrome c. Contributes to the generation of a proton gradient across the mitochondrial membrane that is then used for ATP synthesis.</text>
</comment>
<dbReference type="PANTHER" id="PTHR19271">
    <property type="entry name" value="CYTOCHROME B"/>
    <property type="match status" value="1"/>
</dbReference>
<feature type="transmembrane region" description="Helical" evidence="16">
    <location>
        <begin position="28"/>
        <end position="56"/>
    </location>
</feature>
<keyword evidence="6 16" id="KW-0679">Respiratory chain</keyword>
<dbReference type="Pfam" id="PF00033">
    <property type="entry name" value="Cytochrome_B"/>
    <property type="match status" value="1"/>
</dbReference>
<comment type="cofactor">
    <cofactor evidence="16">
        <name>heme b</name>
        <dbReference type="ChEBI" id="CHEBI:60344"/>
    </cofactor>
    <text evidence="16">Binds 2 heme groups non-covalently.</text>
</comment>
<feature type="domain" description="Cytochrome b/b6 N-terminal region profile" evidence="17">
    <location>
        <begin position="1"/>
        <end position="208"/>
    </location>
</feature>
<feature type="domain" description="Cytochrome b/b6 C-terminal region profile" evidence="18">
    <location>
        <begin position="209"/>
        <end position="378"/>
    </location>
</feature>
<evidence type="ECO:0000256" key="5">
    <source>
        <dbReference type="ARBA" id="ARBA00022617"/>
    </source>
</evidence>
<evidence type="ECO:0000256" key="14">
    <source>
        <dbReference type="ARBA" id="ARBA00023128"/>
    </source>
</evidence>
<evidence type="ECO:0000256" key="3">
    <source>
        <dbReference type="ARBA" id="ARBA00013531"/>
    </source>
</evidence>
<evidence type="ECO:0000256" key="6">
    <source>
        <dbReference type="ARBA" id="ARBA00022660"/>
    </source>
</evidence>
<accession>A0A6M8YHJ3</accession>
<keyword evidence="4 16" id="KW-0813">Transport</keyword>
<dbReference type="SUPFAM" id="SSF81648">
    <property type="entry name" value="a domain/subunit of cytochrome bc1 complex (Ubiquinol-cytochrome c reductase)"/>
    <property type="match status" value="1"/>
</dbReference>
<dbReference type="GO" id="GO:0016491">
    <property type="term" value="F:oxidoreductase activity"/>
    <property type="evidence" value="ECO:0007669"/>
    <property type="project" value="UniProtKB-UniRule"/>
</dbReference>
<dbReference type="Gene3D" id="1.20.810.10">
    <property type="entry name" value="Cytochrome Bc1 Complex, Chain C"/>
    <property type="match status" value="1"/>
</dbReference>
<dbReference type="InterPro" id="IPR036150">
    <property type="entry name" value="Cyt_b/b6_C_sf"/>
</dbReference>
<dbReference type="InterPro" id="IPR027387">
    <property type="entry name" value="Cytb/b6-like_sf"/>
</dbReference>
<dbReference type="InterPro" id="IPR005797">
    <property type="entry name" value="Cyt_b/b6_N"/>
</dbReference>
<keyword evidence="12 16" id="KW-0408">Iron</keyword>
<evidence type="ECO:0000256" key="10">
    <source>
        <dbReference type="ARBA" id="ARBA00022982"/>
    </source>
</evidence>
<evidence type="ECO:0000256" key="13">
    <source>
        <dbReference type="ARBA" id="ARBA00023075"/>
    </source>
</evidence>
<keyword evidence="5 16" id="KW-0349">Heme</keyword>